<comment type="caution">
    <text evidence="9">The sequence shown here is derived from an EMBL/GenBank/DDBJ whole genome shotgun (WGS) entry which is preliminary data.</text>
</comment>
<evidence type="ECO:0000256" key="4">
    <source>
        <dbReference type="ARBA" id="ARBA00022777"/>
    </source>
</evidence>
<evidence type="ECO:0000256" key="1">
    <source>
        <dbReference type="ARBA" id="ARBA00000085"/>
    </source>
</evidence>
<dbReference type="PANTHER" id="PTHR24421">
    <property type="entry name" value="NITRATE/NITRITE SENSOR PROTEIN NARX-RELATED"/>
    <property type="match status" value="1"/>
</dbReference>
<dbReference type="Gene3D" id="3.30.565.10">
    <property type="entry name" value="Histidine kinase-like ATPase, C-terminal domain"/>
    <property type="match status" value="1"/>
</dbReference>
<dbReference type="SUPFAM" id="SSF55874">
    <property type="entry name" value="ATPase domain of HSP90 chaperone/DNA topoisomerase II/histidine kinase"/>
    <property type="match status" value="1"/>
</dbReference>
<dbReference type="EMBL" id="VJZT01000021">
    <property type="protein sequence ID" value="TRX35642.1"/>
    <property type="molecule type" value="Genomic_DNA"/>
</dbReference>
<comment type="catalytic activity">
    <reaction evidence="1">
        <text>ATP + protein L-histidine = ADP + protein N-phospho-L-histidine.</text>
        <dbReference type="EC" id="2.7.13.3"/>
    </reaction>
</comment>
<keyword evidence="8" id="KW-1133">Transmembrane helix</keyword>
<dbReference type="OrthoDB" id="943406at2"/>
<evidence type="ECO:0000256" key="8">
    <source>
        <dbReference type="SAM" id="Phobius"/>
    </source>
</evidence>
<keyword evidence="4" id="KW-0418">Kinase</keyword>
<keyword evidence="5" id="KW-0902">Two-component regulatory system</keyword>
<sequence length="574" mass="65736">MILKKFLFPIFVIVLLVVLSLHSCQKETSKTTTIKSNYSYSTVIELAEKQYYKQQFDSAFYNYNVIKSNSNPAKDKAKIIYALIKMAYIQQVQGDYSGSETTATEAITYFDKTTEPAYKTAIYNQLAGNYQNLFDYKAAIQQYQLALQLATNDLQKSIVKNNIAVIYINQKKYPKAFALLEPLILRKEILDNDEKFALVLDNLGFCYFKVNNPKSIPYLQNALRLREKIQDTNGEVSSYLNLAAVYSGVNSVQASKYARLAYQKATPIHSVDDRLKALELLIKNNSQTASKSFSVVYFALNDSIKIVRQKAKNQFAKIRYDATKEKNENLTLKAQKATNALELEQQKNSTLFMYFLSALAFLLLLFVYYFWKTKNKKDQIKTAYCTETRISKKLHDELANDVFHTMAFAETQDLSTAENKELLLQNLETIYSRTRNISKENSSIETGIHFLPNLTEMLSSFNSHQVNVILKDSDTIAWETVESNKKITVYRVLQELLVNMKKHSKCSLVIISFEKNEKNIDIEFKDNGVGADLGSMNMKNGLQNMENRILAIEGTITFETASNKGFKVYFNFPK</sequence>
<evidence type="ECO:0000256" key="6">
    <source>
        <dbReference type="PROSITE-ProRule" id="PRU00339"/>
    </source>
</evidence>
<dbReference type="GO" id="GO:0000160">
    <property type="term" value="P:phosphorelay signal transduction system"/>
    <property type="evidence" value="ECO:0007669"/>
    <property type="project" value="UniProtKB-KW"/>
</dbReference>
<keyword evidence="9" id="KW-0067">ATP-binding</keyword>
<dbReference type="GO" id="GO:0005524">
    <property type="term" value="F:ATP binding"/>
    <property type="evidence" value="ECO:0007669"/>
    <property type="project" value="UniProtKB-KW"/>
</dbReference>
<dbReference type="InterPro" id="IPR019734">
    <property type="entry name" value="TPR_rpt"/>
</dbReference>
<accession>A0A553DSH2</accession>
<keyword evidence="10" id="KW-1185">Reference proteome</keyword>
<dbReference type="PROSITE" id="PS50005">
    <property type="entry name" value="TPR"/>
    <property type="match status" value="1"/>
</dbReference>
<reference evidence="9 10" key="1">
    <citation type="submission" date="2019-07" db="EMBL/GenBank/DDBJ databases">
        <title>Novel species of Flavobacterium.</title>
        <authorList>
            <person name="Liu Q."/>
            <person name="Xin Y.-H."/>
        </authorList>
    </citation>
    <scope>NUCLEOTIDE SEQUENCE [LARGE SCALE GENOMIC DNA]</scope>
    <source>
        <strain evidence="9 10">LB1R34</strain>
    </source>
</reference>
<keyword evidence="6" id="KW-0802">TPR repeat</keyword>
<dbReference type="RefSeq" id="WP_144257511.1">
    <property type="nucleotide sequence ID" value="NZ_VJZT01000021.1"/>
</dbReference>
<dbReference type="InterPro" id="IPR011990">
    <property type="entry name" value="TPR-like_helical_dom_sf"/>
</dbReference>
<keyword evidence="8" id="KW-0472">Membrane</keyword>
<dbReference type="PANTHER" id="PTHR24421:SF10">
    <property type="entry name" value="NITRATE_NITRITE SENSOR PROTEIN NARQ"/>
    <property type="match status" value="1"/>
</dbReference>
<dbReference type="GO" id="GO:0004673">
    <property type="term" value="F:protein histidine kinase activity"/>
    <property type="evidence" value="ECO:0007669"/>
    <property type="project" value="UniProtKB-EC"/>
</dbReference>
<keyword evidence="8" id="KW-0812">Transmembrane</keyword>
<dbReference type="Gene3D" id="1.25.40.10">
    <property type="entry name" value="Tetratricopeptide repeat domain"/>
    <property type="match status" value="2"/>
</dbReference>
<keyword evidence="9" id="KW-0547">Nucleotide-binding</keyword>
<gene>
    <name evidence="9" type="ORF">FNW21_14685</name>
</gene>
<dbReference type="AlphaFoldDB" id="A0A553DSH2"/>
<feature type="repeat" description="TPR" evidence="6">
    <location>
        <begin position="120"/>
        <end position="153"/>
    </location>
</feature>
<organism evidence="9 10">
    <name type="scientific">Flavobacterium restrictum</name>
    <dbReference type="NCBI Taxonomy" id="2594428"/>
    <lineage>
        <taxon>Bacteria</taxon>
        <taxon>Pseudomonadati</taxon>
        <taxon>Bacteroidota</taxon>
        <taxon>Flavobacteriia</taxon>
        <taxon>Flavobacteriales</taxon>
        <taxon>Flavobacteriaceae</taxon>
        <taxon>Flavobacterium</taxon>
    </lineage>
</organism>
<dbReference type="EC" id="2.7.13.3" evidence="2"/>
<dbReference type="SMART" id="SM00028">
    <property type="entry name" value="TPR"/>
    <property type="match status" value="4"/>
</dbReference>
<feature type="coiled-coil region" evidence="7">
    <location>
        <begin position="313"/>
        <end position="347"/>
    </location>
</feature>
<dbReference type="InterPro" id="IPR050482">
    <property type="entry name" value="Sensor_HK_TwoCompSys"/>
</dbReference>
<protein>
    <recommendedName>
        <fullName evidence="2">histidine kinase</fullName>
        <ecNumber evidence="2">2.7.13.3</ecNumber>
    </recommendedName>
</protein>
<dbReference type="SUPFAM" id="SSF48452">
    <property type="entry name" value="TPR-like"/>
    <property type="match status" value="1"/>
</dbReference>
<keyword evidence="3" id="KW-0808">Transferase</keyword>
<dbReference type="InterPro" id="IPR036890">
    <property type="entry name" value="HATPase_C_sf"/>
</dbReference>
<proteinExistence type="predicted"/>
<evidence type="ECO:0000256" key="3">
    <source>
        <dbReference type="ARBA" id="ARBA00022679"/>
    </source>
</evidence>
<name>A0A553DSH2_9FLAO</name>
<evidence type="ECO:0000313" key="9">
    <source>
        <dbReference type="EMBL" id="TRX35642.1"/>
    </source>
</evidence>
<evidence type="ECO:0000256" key="7">
    <source>
        <dbReference type="SAM" id="Coils"/>
    </source>
</evidence>
<evidence type="ECO:0000256" key="5">
    <source>
        <dbReference type="ARBA" id="ARBA00023012"/>
    </source>
</evidence>
<evidence type="ECO:0000313" key="10">
    <source>
        <dbReference type="Proteomes" id="UP000316371"/>
    </source>
</evidence>
<dbReference type="Proteomes" id="UP000316371">
    <property type="component" value="Unassembled WGS sequence"/>
</dbReference>
<keyword evidence="7" id="KW-0175">Coiled coil</keyword>
<evidence type="ECO:0000256" key="2">
    <source>
        <dbReference type="ARBA" id="ARBA00012438"/>
    </source>
</evidence>
<dbReference type="CDD" id="cd16917">
    <property type="entry name" value="HATPase_UhpB-NarQ-NarX-like"/>
    <property type="match status" value="1"/>
</dbReference>
<feature type="transmembrane region" description="Helical" evidence="8">
    <location>
        <begin position="351"/>
        <end position="371"/>
    </location>
</feature>